<evidence type="ECO:0000313" key="2">
    <source>
        <dbReference type="Proteomes" id="UP000297975"/>
    </source>
</evidence>
<protein>
    <submittedName>
        <fullName evidence="1">DUF1934 domain-containing protein</fullName>
    </submittedName>
</protein>
<dbReference type="InterPro" id="IPR015231">
    <property type="entry name" value="DUF1934"/>
</dbReference>
<dbReference type="OrthoDB" id="2352933at2"/>
<gene>
    <name evidence="1" type="ORF">E3U55_10820</name>
</gene>
<dbReference type="Pfam" id="PF09148">
    <property type="entry name" value="DUF1934"/>
    <property type="match status" value="1"/>
</dbReference>
<sequence length="157" mass="18666">MYLVKIERKIALSKEQIPVHIKIDTEIEDTNGNENITRTEHGSYIHKGHIHMIKYDEQMEDLGEVYTTIVIQEDRISIKREGQLQMHQVFRIGHSTECVYTHPYGKFRMETTTHRMQFIKGIGNKSGKLYINYDVMLNDQEPRRHVFELQFQEEEEA</sequence>
<dbReference type="Proteomes" id="UP000297975">
    <property type="component" value="Unassembled WGS sequence"/>
</dbReference>
<dbReference type="AlphaFoldDB" id="A0A4Y8IFU4"/>
<comment type="caution">
    <text evidence="1">The sequence shown here is derived from an EMBL/GenBank/DDBJ whole genome shotgun (WGS) entry which is preliminary data.</text>
</comment>
<evidence type="ECO:0000313" key="1">
    <source>
        <dbReference type="EMBL" id="TFB19205.1"/>
    </source>
</evidence>
<name>A0A4Y8IFU4_9BACI</name>
<dbReference type="SUPFAM" id="SSF50814">
    <property type="entry name" value="Lipocalins"/>
    <property type="match status" value="1"/>
</dbReference>
<accession>A0A4Y8IFU4</accession>
<dbReference type="InterPro" id="IPR012674">
    <property type="entry name" value="Calycin"/>
</dbReference>
<dbReference type="EMBL" id="SOPW01000011">
    <property type="protein sequence ID" value="TFB19205.1"/>
    <property type="molecule type" value="Genomic_DNA"/>
</dbReference>
<keyword evidence="2" id="KW-1185">Reference proteome</keyword>
<dbReference type="Gene3D" id="2.40.128.20">
    <property type="match status" value="1"/>
</dbReference>
<proteinExistence type="predicted"/>
<organism evidence="1 2">
    <name type="scientific">Filobacillus milosensis</name>
    <dbReference type="NCBI Taxonomy" id="94137"/>
    <lineage>
        <taxon>Bacteria</taxon>
        <taxon>Bacillati</taxon>
        <taxon>Bacillota</taxon>
        <taxon>Bacilli</taxon>
        <taxon>Bacillales</taxon>
        <taxon>Bacillaceae</taxon>
        <taxon>Filobacillus</taxon>
    </lineage>
</organism>
<reference evidence="1 2" key="1">
    <citation type="submission" date="2019-03" db="EMBL/GenBank/DDBJ databases">
        <authorList>
            <person name="He R.-H."/>
        </authorList>
    </citation>
    <scope>NUCLEOTIDE SEQUENCE [LARGE SCALE GENOMIC DNA]</scope>
    <source>
        <strain evidence="2">SH 714</strain>
    </source>
</reference>